<dbReference type="InterPro" id="IPR033132">
    <property type="entry name" value="GH_1_N_CS"/>
</dbReference>
<evidence type="ECO:0000256" key="4">
    <source>
        <dbReference type="ARBA" id="ARBA00023180"/>
    </source>
</evidence>
<evidence type="ECO:0000256" key="7">
    <source>
        <dbReference type="SAM" id="MobiDB-lite"/>
    </source>
</evidence>
<protein>
    <recommendedName>
        <fullName evidence="11">Glycoside hydrolase family 1</fullName>
    </recommendedName>
</protein>
<dbReference type="FunFam" id="3.20.20.80:FF:000013">
    <property type="entry name" value="lactase-phlorizin hydrolase"/>
    <property type="match status" value="1"/>
</dbReference>
<keyword evidence="8" id="KW-0732">Signal</keyword>
<feature type="signal peptide" evidence="8">
    <location>
        <begin position="1"/>
        <end position="18"/>
    </location>
</feature>
<name>A0A9N9XRU6_PHYSR</name>
<keyword evidence="10" id="KW-1185">Reference proteome</keyword>
<comment type="subunit">
    <text evidence="2">Homodimer.</text>
</comment>
<organism evidence="9 10">
    <name type="scientific">Phyllotreta striolata</name>
    <name type="common">Striped flea beetle</name>
    <name type="synonym">Crioceris striolata</name>
    <dbReference type="NCBI Taxonomy" id="444603"/>
    <lineage>
        <taxon>Eukaryota</taxon>
        <taxon>Metazoa</taxon>
        <taxon>Ecdysozoa</taxon>
        <taxon>Arthropoda</taxon>
        <taxon>Hexapoda</taxon>
        <taxon>Insecta</taxon>
        <taxon>Pterygota</taxon>
        <taxon>Neoptera</taxon>
        <taxon>Endopterygota</taxon>
        <taxon>Coleoptera</taxon>
        <taxon>Polyphaga</taxon>
        <taxon>Cucujiformia</taxon>
        <taxon>Chrysomeloidea</taxon>
        <taxon>Chrysomelidae</taxon>
        <taxon>Galerucinae</taxon>
        <taxon>Alticini</taxon>
        <taxon>Phyllotreta</taxon>
    </lineage>
</organism>
<keyword evidence="5" id="KW-0326">Glycosidase</keyword>
<evidence type="ECO:0000256" key="5">
    <source>
        <dbReference type="ARBA" id="ARBA00023295"/>
    </source>
</evidence>
<dbReference type="InterPro" id="IPR001360">
    <property type="entry name" value="Glyco_hydro_1"/>
</dbReference>
<dbReference type="OrthoDB" id="65569at2759"/>
<gene>
    <name evidence="9" type="ORF">PHYEVI_LOCUS5914</name>
</gene>
<accession>A0A9N9XRU6</accession>
<dbReference type="InterPro" id="IPR017853">
    <property type="entry name" value="GH"/>
</dbReference>
<dbReference type="Gene3D" id="3.20.20.80">
    <property type="entry name" value="Glycosidases"/>
    <property type="match status" value="1"/>
</dbReference>
<evidence type="ECO:0000256" key="1">
    <source>
        <dbReference type="ARBA" id="ARBA00010838"/>
    </source>
</evidence>
<evidence type="ECO:0000313" key="9">
    <source>
        <dbReference type="EMBL" id="CAG9859540.1"/>
    </source>
</evidence>
<dbReference type="SUPFAM" id="SSF51445">
    <property type="entry name" value="(Trans)glycosidases"/>
    <property type="match status" value="1"/>
</dbReference>
<dbReference type="PROSITE" id="PS00653">
    <property type="entry name" value="GLYCOSYL_HYDROL_F1_2"/>
    <property type="match status" value="1"/>
</dbReference>
<proteinExistence type="inferred from homology"/>
<sequence length="538" mass="61010">MWKLPLLLVICITTVTSAVDDEDDAFDVDFSFGAATAAYQIEGAWDEDGKGETIWDRSSHATPYRFDDADADVACDSYHKYKEDVALAAKLGLTHYKFSISWARIYPTGFNNRLNTKGVLYYQNLVNELLKHNITPIATIYHWDLPQSIQDLGGWLNSNIVGYFTDYARGLFEYLPSVKYWVTVNEPKQVCVGGYGKASKAPFIAMSGEGDYLCAYHVILAHASVYNLYKSQFSHLKGKISIGLDGEWNIPLNNTDENDKLAAERRLQFDFGLYANPLVFGDWPEVVKERVKERSSRENFASSRLPAFTEEQKRMINGTLDYLAVNFYDSKLVGDAKEADNSTYSYNNDVRVLIVRNTSLPAAIDGNTIYAEGFRLFLKWVDKTYKNPKILIGENGVPDDGTSIVDNDRMYYLSDYLSALLKSIKEDKVNIFGYTIWSLLDNFEWTEGYRLHYGLYSVNFTDVNRERTAKSCASFYKFIIETRRIPPLPLTSSTSTSTYSTPTTIHSSTTTGTSLAPKHSYELPLCFSFIFLLISVFK</sequence>
<reference evidence="9" key="1">
    <citation type="submission" date="2022-01" db="EMBL/GenBank/DDBJ databases">
        <authorList>
            <person name="King R."/>
        </authorList>
    </citation>
    <scope>NUCLEOTIDE SEQUENCE</scope>
</reference>
<dbReference type="PANTHER" id="PTHR10353:SF36">
    <property type="entry name" value="LP05116P"/>
    <property type="match status" value="1"/>
</dbReference>
<evidence type="ECO:0000256" key="2">
    <source>
        <dbReference type="ARBA" id="ARBA00011738"/>
    </source>
</evidence>
<evidence type="ECO:0000256" key="6">
    <source>
        <dbReference type="RuleBase" id="RU003690"/>
    </source>
</evidence>
<feature type="region of interest" description="Disordered" evidence="7">
    <location>
        <begin position="491"/>
        <end position="515"/>
    </location>
</feature>
<feature type="compositionally biased region" description="Low complexity" evidence="7">
    <location>
        <begin position="491"/>
        <end position="514"/>
    </location>
</feature>
<evidence type="ECO:0000313" key="10">
    <source>
        <dbReference type="Proteomes" id="UP001153712"/>
    </source>
</evidence>
<keyword evidence="4" id="KW-0325">Glycoprotein</keyword>
<dbReference type="EMBL" id="OU900095">
    <property type="protein sequence ID" value="CAG9859540.1"/>
    <property type="molecule type" value="Genomic_DNA"/>
</dbReference>
<feature type="chain" id="PRO_5040498856" description="Glycoside hydrolase family 1" evidence="8">
    <location>
        <begin position="19"/>
        <end position="538"/>
    </location>
</feature>
<dbReference type="PRINTS" id="PR00131">
    <property type="entry name" value="GLHYDRLASE1"/>
</dbReference>
<evidence type="ECO:0000256" key="3">
    <source>
        <dbReference type="ARBA" id="ARBA00022801"/>
    </source>
</evidence>
<dbReference type="Pfam" id="PF00232">
    <property type="entry name" value="Glyco_hydro_1"/>
    <property type="match status" value="1"/>
</dbReference>
<dbReference type="AlphaFoldDB" id="A0A9N9XRU6"/>
<dbReference type="Proteomes" id="UP001153712">
    <property type="component" value="Chromosome 2"/>
</dbReference>
<comment type="similarity">
    <text evidence="1 6">Belongs to the glycosyl hydrolase 1 family.</text>
</comment>
<dbReference type="GO" id="GO:0005975">
    <property type="term" value="P:carbohydrate metabolic process"/>
    <property type="evidence" value="ECO:0007669"/>
    <property type="project" value="InterPro"/>
</dbReference>
<dbReference type="GO" id="GO:0008422">
    <property type="term" value="F:beta-glucosidase activity"/>
    <property type="evidence" value="ECO:0007669"/>
    <property type="project" value="TreeGrafter"/>
</dbReference>
<evidence type="ECO:0000256" key="8">
    <source>
        <dbReference type="SAM" id="SignalP"/>
    </source>
</evidence>
<dbReference type="PANTHER" id="PTHR10353">
    <property type="entry name" value="GLYCOSYL HYDROLASE"/>
    <property type="match status" value="1"/>
</dbReference>
<keyword evidence="3" id="KW-0378">Hydrolase</keyword>
<evidence type="ECO:0008006" key="11">
    <source>
        <dbReference type="Google" id="ProtNLM"/>
    </source>
</evidence>